<dbReference type="EMBL" id="JAVHJM010000014">
    <property type="protein sequence ID" value="KAK6498083.1"/>
    <property type="molecule type" value="Genomic_DNA"/>
</dbReference>
<comment type="caution">
    <text evidence="2">The sequence shown here is derived from an EMBL/GenBank/DDBJ whole genome shotgun (WGS) entry which is preliminary data.</text>
</comment>
<dbReference type="AlphaFoldDB" id="A0AAN8RP93"/>
<sequence>MGVFTDKSICLDRRLKDHLDICDLVLRLFDIIEEALEQLIDPDESPQDNDSDGSCEDSANDPLEINDIYARRYRDIFSPTFSTWDEDSKVLYCEYSSRTARIRSFAEQSNLSDFESLARLAIDTLYPDSNESLRIQLARSMFETCASVLYKMSHQHRMNTPRWTQEAQVPTMSKESDEAASYIDKMEAGLQKSVYISKQTRESTALESAPSVLDSLRTKVLKKILDPPSRIGSDCGISSVQVGKVTYPHPPRVEGSGYGTCE</sequence>
<gene>
    <name evidence="2" type="ORF">TWF506_004325</name>
</gene>
<evidence type="ECO:0000313" key="2">
    <source>
        <dbReference type="EMBL" id="KAK6498083.1"/>
    </source>
</evidence>
<dbReference type="Proteomes" id="UP001307849">
    <property type="component" value="Unassembled WGS sequence"/>
</dbReference>
<proteinExistence type="predicted"/>
<reference evidence="2 3" key="1">
    <citation type="submission" date="2019-10" db="EMBL/GenBank/DDBJ databases">
        <authorList>
            <person name="Palmer J.M."/>
        </authorList>
    </citation>
    <scope>NUCLEOTIDE SEQUENCE [LARGE SCALE GENOMIC DNA]</scope>
    <source>
        <strain evidence="2 3">TWF506</strain>
    </source>
</reference>
<keyword evidence="3" id="KW-1185">Reference proteome</keyword>
<name>A0AAN8RP93_9PEZI</name>
<protein>
    <submittedName>
        <fullName evidence="2">Uncharacterized protein</fullName>
    </submittedName>
</protein>
<evidence type="ECO:0000313" key="3">
    <source>
        <dbReference type="Proteomes" id="UP001307849"/>
    </source>
</evidence>
<feature type="compositionally biased region" description="Acidic residues" evidence="1">
    <location>
        <begin position="40"/>
        <end position="59"/>
    </location>
</feature>
<feature type="region of interest" description="Disordered" evidence="1">
    <location>
        <begin position="40"/>
        <end position="61"/>
    </location>
</feature>
<organism evidence="2 3">
    <name type="scientific">Arthrobotrys conoides</name>
    <dbReference type="NCBI Taxonomy" id="74498"/>
    <lineage>
        <taxon>Eukaryota</taxon>
        <taxon>Fungi</taxon>
        <taxon>Dikarya</taxon>
        <taxon>Ascomycota</taxon>
        <taxon>Pezizomycotina</taxon>
        <taxon>Orbiliomycetes</taxon>
        <taxon>Orbiliales</taxon>
        <taxon>Orbiliaceae</taxon>
        <taxon>Arthrobotrys</taxon>
    </lineage>
</organism>
<evidence type="ECO:0000256" key="1">
    <source>
        <dbReference type="SAM" id="MobiDB-lite"/>
    </source>
</evidence>
<accession>A0AAN8RP93</accession>